<protein>
    <submittedName>
        <fullName evidence="2">Uncharacterized protein</fullName>
    </submittedName>
</protein>
<gene>
    <name evidence="2" type="ORF">CROQUDRAFT_714492</name>
</gene>
<name>A0A9P6TE91_9BASI</name>
<organism evidence="2 3">
    <name type="scientific">Cronartium quercuum f. sp. fusiforme G11</name>
    <dbReference type="NCBI Taxonomy" id="708437"/>
    <lineage>
        <taxon>Eukaryota</taxon>
        <taxon>Fungi</taxon>
        <taxon>Dikarya</taxon>
        <taxon>Basidiomycota</taxon>
        <taxon>Pucciniomycotina</taxon>
        <taxon>Pucciniomycetes</taxon>
        <taxon>Pucciniales</taxon>
        <taxon>Coleosporiaceae</taxon>
        <taxon>Cronartium</taxon>
    </lineage>
</organism>
<sequence>MIKPQNGWSLIAVSELVNTLPPHIDPYLYLLETIDTVGWPKPQKIFLGILIAFACIYFGIVLTCLFIIWLCLKGGKSKSKHRWLYRKLTIPVRDRSLQEQKIRKGYNYFLIYCSLTLIILLYDVFVGIFLFYQSENLTDKTLRGIGGIIGLGGGALVAPSMLFQVLRVINQVDDDQDQSIVMNHFRVKNNNDNSRSKKISTTSNNTFQSSFII</sequence>
<feature type="transmembrane region" description="Helical" evidence="1">
    <location>
        <begin position="144"/>
        <end position="163"/>
    </location>
</feature>
<keyword evidence="1" id="KW-1133">Transmembrane helix</keyword>
<dbReference type="EMBL" id="MU167236">
    <property type="protein sequence ID" value="KAG0148510.1"/>
    <property type="molecule type" value="Genomic_DNA"/>
</dbReference>
<evidence type="ECO:0000256" key="1">
    <source>
        <dbReference type="SAM" id="Phobius"/>
    </source>
</evidence>
<feature type="transmembrane region" description="Helical" evidence="1">
    <location>
        <begin position="109"/>
        <end position="132"/>
    </location>
</feature>
<dbReference type="Proteomes" id="UP000886653">
    <property type="component" value="Unassembled WGS sequence"/>
</dbReference>
<feature type="transmembrane region" description="Helical" evidence="1">
    <location>
        <begin position="45"/>
        <end position="72"/>
    </location>
</feature>
<accession>A0A9P6TE91</accession>
<reference evidence="2" key="1">
    <citation type="submission" date="2013-11" db="EMBL/GenBank/DDBJ databases">
        <title>Genome sequence of the fusiform rust pathogen reveals effectors for host alternation and coevolution with pine.</title>
        <authorList>
            <consortium name="DOE Joint Genome Institute"/>
            <person name="Smith K."/>
            <person name="Pendleton A."/>
            <person name="Kubisiak T."/>
            <person name="Anderson C."/>
            <person name="Salamov A."/>
            <person name="Aerts A."/>
            <person name="Riley R."/>
            <person name="Clum A."/>
            <person name="Lindquist E."/>
            <person name="Ence D."/>
            <person name="Campbell M."/>
            <person name="Kronenberg Z."/>
            <person name="Feau N."/>
            <person name="Dhillon B."/>
            <person name="Hamelin R."/>
            <person name="Burleigh J."/>
            <person name="Smith J."/>
            <person name="Yandell M."/>
            <person name="Nelson C."/>
            <person name="Grigoriev I."/>
            <person name="Davis J."/>
        </authorList>
    </citation>
    <scope>NUCLEOTIDE SEQUENCE</scope>
    <source>
        <strain evidence="2">G11</strain>
    </source>
</reference>
<keyword evidence="1" id="KW-0812">Transmembrane</keyword>
<dbReference type="AlphaFoldDB" id="A0A9P6TE91"/>
<keyword evidence="3" id="KW-1185">Reference proteome</keyword>
<keyword evidence="1" id="KW-0472">Membrane</keyword>
<comment type="caution">
    <text evidence="2">The sequence shown here is derived from an EMBL/GenBank/DDBJ whole genome shotgun (WGS) entry which is preliminary data.</text>
</comment>
<dbReference type="OrthoDB" id="10347792at2759"/>
<evidence type="ECO:0000313" key="2">
    <source>
        <dbReference type="EMBL" id="KAG0148510.1"/>
    </source>
</evidence>
<proteinExistence type="predicted"/>
<evidence type="ECO:0000313" key="3">
    <source>
        <dbReference type="Proteomes" id="UP000886653"/>
    </source>
</evidence>